<dbReference type="EMBL" id="JABANE010000044">
    <property type="protein sequence ID" value="NME69579.1"/>
    <property type="molecule type" value="Genomic_DNA"/>
</dbReference>
<dbReference type="EC" id="1.3.1.54" evidence="4"/>
<evidence type="ECO:0000256" key="2">
    <source>
        <dbReference type="ARBA" id="ARBA00022573"/>
    </source>
</evidence>
<sequence length="253" mass="28809">MVLVFGGTTEGKRVIKALEQRQQAFIYSTKTKVEVESSACMKYCFGVLDQDLMQTMIKENQVTMIIDAAHPFAEVLHKTIEEVALQNKLPVIRFGREPIQLKNKEGIHWVESYQQAEALLFDQFQGKKLLALTGVQTIEKFEKWWKQNPSWFRILPRESSKKIAQKAGFPSEDLILSMPNQELEKEMVLIQEKGVDILMTKESGASGFLQTKIDASQACGIPIIIIREPKIPASFQVVYTVSALEKLMDKTWV</sequence>
<keyword evidence="3 4" id="KW-0560">Oxidoreductase</keyword>
<evidence type="ECO:0000256" key="3">
    <source>
        <dbReference type="ARBA" id="ARBA00023002"/>
    </source>
</evidence>
<dbReference type="NCBIfam" id="TIGR00715">
    <property type="entry name" value="precor6x_red"/>
    <property type="match status" value="1"/>
</dbReference>
<dbReference type="PANTHER" id="PTHR36925:SF1">
    <property type="entry name" value="COBALT-PRECORRIN-6A REDUCTASE"/>
    <property type="match status" value="1"/>
</dbReference>
<reference evidence="4 5" key="1">
    <citation type="submission" date="2020-04" db="EMBL/GenBank/DDBJ databases">
        <title>Flammeovirga sp. SR4, a novel species isolated from seawater.</title>
        <authorList>
            <person name="Wang X."/>
        </authorList>
    </citation>
    <scope>NUCLEOTIDE SEQUENCE [LARGE SCALE GENOMIC DNA]</scope>
    <source>
        <strain evidence="4 5">ATCC 23126</strain>
    </source>
</reference>
<dbReference type="PROSITE" id="PS51014">
    <property type="entry name" value="COBK_CBIJ"/>
    <property type="match status" value="1"/>
</dbReference>
<dbReference type="Pfam" id="PF02571">
    <property type="entry name" value="CbiJ"/>
    <property type="match status" value="1"/>
</dbReference>
<dbReference type="AlphaFoldDB" id="A0A7X9RVU8"/>
<evidence type="ECO:0000313" key="4">
    <source>
        <dbReference type="EMBL" id="NME69579.1"/>
    </source>
</evidence>
<gene>
    <name evidence="4" type="primary">cobK</name>
    <name evidence="4" type="ORF">HHU12_16495</name>
</gene>
<protein>
    <submittedName>
        <fullName evidence="4">Precorrin-6A reductase</fullName>
        <ecNumber evidence="4">1.3.1.54</ecNumber>
    </submittedName>
</protein>
<keyword evidence="2" id="KW-0169">Cobalamin biosynthesis</keyword>
<dbReference type="Proteomes" id="UP000576082">
    <property type="component" value="Unassembled WGS sequence"/>
</dbReference>
<dbReference type="InterPro" id="IPR003723">
    <property type="entry name" value="Precorrin-6x_reduct"/>
</dbReference>
<proteinExistence type="predicted"/>
<keyword evidence="5" id="KW-1185">Reference proteome</keyword>
<dbReference type="GO" id="GO:0009236">
    <property type="term" value="P:cobalamin biosynthetic process"/>
    <property type="evidence" value="ECO:0007669"/>
    <property type="project" value="UniProtKB-UniPathway"/>
</dbReference>
<comment type="pathway">
    <text evidence="1">Cofactor biosynthesis; adenosylcobalamin biosynthesis.</text>
</comment>
<evidence type="ECO:0000256" key="1">
    <source>
        <dbReference type="ARBA" id="ARBA00004953"/>
    </source>
</evidence>
<dbReference type="GO" id="GO:0016994">
    <property type="term" value="F:precorrin-6A reductase activity"/>
    <property type="evidence" value="ECO:0007669"/>
    <property type="project" value="UniProtKB-EC"/>
</dbReference>
<dbReference type="PANTHER" id="PTHR36925">
    <property type="entry name" value="COBALT-PRECORRIN-6A REDUCTASE"/>
    <property type="match status" value="1"/>
</dbReference>
<comment type="caution">
    <text evidence="4">The sequence shown here is derived from an EMBL/GenBank/DDBJ whole genome shotgun (WGS) entry which is preliminary data.</text>
</comment>
<name>A0A7X9RVU8_9BACT</name>
<dbReference type="UniPathway" id="UPA00148"/>
<organism evidence="4 5">
    <name type="scientific">Flammeovirga aprica JL-4</name>
    <dbReference type="NCBI Taxonomy" id="694437"/>
    <lineage>
        <taxon>Bacteria</taxon>
        <taxon>Pseudomonadati</taxon>
        <taxon>Bacteroidota</taxon>
        <taxon>Cytophagia</taxon>
        <taxon>Cytophagales</taxon>
        <taxon>Flammeovirgaceae</taxon>
        <taxon>Flammeovirga</taxon>
    </lineage>
</organism>
<dbReference type="RefSeq" id="WP_169657848.1">
    <property type="nucleotide sequence ID" value="NZ_JABANE010000044.1"/>
</dbReference>
<accession>A0A7X9RVU8</accession>
<evidence type="ECO:0000313" key="5">
    <source>
        <dbReference type="Proteomes" id="UP000576082"/>
    </source>
</evidence>